<dbReference type="EMBL" id="KL367837">
    <property type="protein sequence ID" value="KFD59553.1"/>
    <property type="molecule type" value="Genomic_DNA"/>
</dbReference>
<proteinExistence type="predicted"/>
<feature type="domain" description="CCHC-type" evidence="2">
    <location>
        <begin position="242"/>
        <end position="256"/>
    </location>
</feature>
<keyword evidence="1" id="KW-0862">Zinc</keyword>
<dbReference type="SUPFAM" id="SSF57756">
    <property type="entry name" value="Retrovirus zinc finger-like domains"/>
    <property type="match status" value="1"/>
</dbReference>
<dbReference type="Proteomes" id="UP000030758">
    <property type="component" value="Unassembled WGS sequence"/>
</dbReference>
<evidence type="ECO:0000256" key="1">
    <source>
        <dbReference type="PROSITE-ProRule" id="PRU00047"/>
    </source>
</evidence>
<sequence>MANSDSHQPSVGLSLPDPFRGGDFAQWLAHFELCAVANGWSDVVKARKLPTLLKDDALLIFFELPEETRLSFESLTSELKTRLNPAGAQSLAFREFERASLQPGETFRAFAARLRQLLTRANTCDGNVNVFKRLLLQRFYSALPKNRARELLIDPNVSSIETAVERLEFLSSTDAQFNMDNDAWNSNSADSIAPTVAALKQQLQDLSERVAALSVEPDNQLSAAIRRSRTNSGRRNNRRLNCWNCGQPGHIARMCPCGTTGRAPLNDQGPGGWGHHHGPKH</sequence>
<organism evidence="3">
    <name type="scientific">Trichuris suis</name>
    <name type="common">pig whipworm</name>
    <dbReference type="NCBI Taxonomy" id="68888"/>
    <lineage>
        <taxon>Eukaryota</taxon>
        <taxon>Metazoa</taxon>
        <taxon>Ecdysozoa</taxon>
        <taxon>Nematoda</taxon>
        <taxon>Enoplea</taxon>
        <taxon>Dorylaimia</taxon>
        <taxon>Trichinellida</taxon>
        <taxon>Trichuridae</taxon>
        <taxon>Trichuris</taxon>
    </lineage>
</organism>
<evidence type="ECO:0000313" key="3">
    <source>
        <dbReference type="EMBL" id="KFD59553.1"/>
    </source>
</evidence>
<keyword evidence="1" id="KW-0863">Zinc-finger</keyword>
<dbReference type="GO" id="GO:0008270">
    <property type="term" value="F:zinc ion binding"/>
    <property type="evidence" value="ECO:0007669"/>
    <property type="project" value="UniProtKB-KW"/>
</dbReference>
<dbReference type="InterPro" id="IPR001878">
    <property type="entry name" value="Znf_CCHC"/>
</dbReference>
<dbReference type="Pfam" id="PF00098">
    <property type="entry name" value="zf-CCHC"/>
    <property type="match status" value="1"/>
</dbReference>
<dbReference type="GO" id="GO:0003676">
    <property type="term" value="F:nucleic acid binding"/>
    <property type="evidence" value="ECO:0007669"/>
    <property type="project" value="InterPro"/>
</dbReference>
<dbReference type="InterPro" id="IPR036875">
    <property type="entry name" value="Znf_CCHC_sf"/>
</dbReference>
<dbReference type="PANTHER" id="PTHR46888">
    <property type="entry name" value="ZINC KNUCKLE DOMAINCONTAINING PROTEIN-RELATED"/>
    <property type="match status" value="1"/>
</dbReference>
<dbReference type="AlphaFoldDB" id="A0A085MQQ7"/>
<dbReference type="GO" id="GO:0019899">
    <property type="term" value="F:enzyme binding"/>
    <property type="evidence" value="ECO:0007669"/>
    <property type="project" value="UniProtKB-ARBA"/>
</dbReference>
<dbReference type="PROSITE" id="PS50158">
    <property type="entry name" value="ZF_CCHC"/>
    <property type="match status" value="1"/>
</dbReference>
<accession>A0A085MQQ7</accession>
<dbReference type="SMART" id="SM00343">
    <property type="entry name" value="ZnF_C2HC"/>
    <property type="match status" value="1"/>
</dbReference>
<dbReference type="Gene3D" id="4.10.60.10">
    <property type="entry name" value="Zinc finger, CCHC-type"/>
    <property type="match status" value="1"/>
</dbReference>
<reference evidence="3" key="1">
    <citation type="journal article" date="2014" name="Nat. Genet.">
        <title>Genome and transcriptome of the porcine whipworm Trichuris suis.</title>
        <authorList>
            <person name="Jex A.R."/>
            <person name="Nejsum P."/>
            <person name="Schwarz E.M."/>
            <person name="Hu L."/>
            <person name="Young N.D."/>
            <person name="Hall R.S."/>
            <person name="Korhonen P.K."/>
            <person name="Liao S."/>
            <person name="Thamsborg S."/>
            <person name="Xia J."/>
            <person name="Xu P."/>
            <person name="Wang S."/>
            <person name="Scheerlinck J.P."/>
            <person name="Hofmann A."/>
            <person name="Sternberg P.W."/>
            <person name="Wang J."/>
            <person name="Gasser R.B."/>
        </authorList>
    </citation>
    <scope>NUCLEOTIDE SEQUENCE [LARGE SCALE GENOMIC DNA]</scope>
    <source>
        <strain evidence="3">DCEP-RM93F</strain>
    </source>
</reference>
<keyword evidence="1" id="KW-0479">Metal-binding</keyword>
<gene>
    <name evidence="3" type="ORF">M514_07852</name>
</gene>
<name>A0A085MQQ7_9BILA</name>
<evidence type="ECO:0000259" key="2">
    <source>
        <dbReference type="PROSITE" id="PS50158"/>
    </source>
</evidence>
<dbReference type="PANTHER" id="PTHR46888:SF1">
    <property type="entry name" value="RIBONUCLEASE H"/>
    <property type="match status" value="1"/>
</dbReference>
<protein>
    <recommendedName>
        <fullName evidence="2">CCHC-type domain-containing protein</fullName>
    </recommendedName>
</protein>